<protein>
    <submittedName>
        <fullName evidence="1">Uncharacterized protein</fullName>
    </submittedName>
</protein>
<reference evidence="1 2" key="1">
    <citation type="submission" date="2014-02" db="EMBL/GenBank/DDBJ databases">
        <title>The small core and large imbalanced accessory genome model reveals a collaborative survival strategy of Sorangium cellulosum strains in nature.</title>
        <authorList>
            <person name="Han K."/>
            <person name="Peng R."/>
            <person name="Blom J."/>
            <person name="Li Y.-Z."/>
        </authorList>
    </citation>
    <scope>NUCLEOTIDE SEQUENCE [LARGE SCALE GENOMIC DNA]</scope>
    <source>
        <strain evidence="1 2">So0007-03</strain>
    </source>
</reference>
<dbReference type="Proteomes" id="UP000075502">
    <property type="component" value="Unassembled WGS sequence"/>
</dbReference>
<name>A0A150U2Z1_SORCE</name>
<dbReference type="EMBL" id="JEME01000079">
    <property type="protein sequence ID" value="KYG11272.1"/>
    <property type="molecule type" value="Genomic_DNA"/>
</dbReference>
<dbReference type="PANTHER" id="PTHR42194:SF1">
    <property type="entry name" value="UPF0276 PROTEIN HI_1600"/>
    <property type="match status" value="1"/>
</dbReference>
<dbReference type="NCBIfam" id="NF003818">
    <property type="entry name" value="PRK05409.1"/>
    <property type="match status" value="1"/>
</dbReference>
<sequence length="293" mass="31756">MTESALTGVGLGLRWEFLDEVLAALEAPDEGARGAALAVPFFELSPENYMRRGGYYPAAIARVREHRAILTHGLTLSVGGVDPLDDGYLRALRGFVDRLDPPFHSDHLCFSGVDGRFVHDLLPLPLTSAAAAHAAARIREAADRLERPMAIENITYYLVPGRASLDEADFLVEVLERAGCGLLLDVNNVYVNARNHGFDPVAYLEKIPPARVVSMHVAGHEWRDDAGVVVDTHGAPVIEPVLDLLARAVARTGPVPVVLERDNDVPPLDALLAELAEVEAAYRRGLAAREARA</sequence>
<dbReference type="InterPro" id="IPR007801">
    <property type="entry name" value="MbnB/TglH/ChrH"/>
</dbReference>
<evidence type="ECO:0000313" key="2">
    <source>
        <dbReference type="Proteomes" id="UP000075502"/>
    </source>
</evidence>
<dbReference type="InterPro" id="IPR036237">
    <property type="entry name" value="Xyl_isomerase-like_sf"/>
</dbReference>
<gene>
    <name evidence="1" type="ORF">BE21_08125</name>
</gene>
<proteinExistence type="predicted"/>
<dbReference type="SUPFAM" id="SSF51658">
    <property type="entry name" value="Xylose isomerase-like"/>
    <property type="match status" value="1"/>
</dbReference>
<comment type="caution">
    <text evidence="1">The sequence shown here is derived from an EMBL/GenBank/DDBJ whole genome shotgun (WGS) entry which is preliminary data.</text>
</comment>
<accession>A0A150U2Z1</accession>
<dbReference type="AlphaFoldDB" id="A0A150U2Z1"/>
<dbReference type="Pfam" id="PF05114">
    <property type="entry name" value="MbnB_TglH_ChrH"/>
    <property type="match status" value="1"/>
</dbReference>
<dbReference type="Gene3D" id="3.20.20.150">
    <property type="entry name" value="Divalent-metal-dependent TIM barrel enzymes"/>
    <property type="match status" value="1"/>
</dbReference>
<organism evidence="1 2">
    <name type="scientific">Sorangium cellulosum</name>
    <name type="common">Polyangium cellulosum</name>
    <dbReference type="NCBI Taxonomy" id="56"/>
    <lineage>
        <taxon>Bacteria</taxon>
        <taxon>Pseudomonadati</taxon>
        <taxon>Myxococcota</taxon>
        <taxon>Polyangia</taxon>
        <taxon>Polyangiales</taxon>
        <taxon>Polyangiaceae</taxon>
        <taxon>Sorangium</taxon>
    </lineage>
</organism>
<evidence type="ECO:0000313" key="1">
    <source>
        <dbReference type="EMBL" id="KYG11272.1"/>
    </source>
</evidence>
<dbReference type="PANTHER" id="PTHR42194">
    <property type="entry name" value="UPF0276 PROTEIN HI_1600"/>
    <property type="match status" value="1"/>
</dbReference>